<organism evidence="2 3">
    <name type="scientific">Sphingomonas yantingensis</name>
    <dbReference type="NCBI Taxonomy" id="1241761"/>
    <lineage>
        <taxon>Bacteria</taxon>
        <taxon>Pseudomonadati</taxon>
        <taxon>Pseudomonadota</taxon>
        <taxon>Alphaproteobacteria</taxon>
        <taxon>Sphingomonadales</taxon>
        <taxon>Sphingomonadaceae</taxon>
        <taxon>Sphingomonas</taxon>
    </lineage>
</organism>
<dbReference type="EMBL" id="JACIJJ010000001">
    <property type="protein sequence ID" value="MBB5697168.1"/>
    <property type="molecule type" value="Genomic_DNA"/>
</dbReference>
<dbReference type="AlphaFoldDB" id="A0A7W9EGI7"/>
<accession>A0A7W9EGI7</accession>
<reference evidence="2 3" key="1">
    <citation type="submission" date="2020-08" db="EMBL/GenBank/DDBJ databases">
        <title>Genomic Encyclopedia of Type Strains, Phase IV (KMG-IV): sequencing the most valuable type-strain genomes for metagenomic binning, comparative biology and taxonomic classification.</title>
        <authorList>
            <person name="Goeker M."/>
        </authorList>
    </citation>
    <scope>NUCLEOTIDE SEQUENCE [LARGE SCALE GENOMIC DNA]</scope>
    <source>
        <strain evidence="2 3">DSM 27244</strain>
    </source>
</reference>
<dbReference type="PROSITE" id="PS51257">
    <property type="entry name" value="PROKAR_LIPOPROTEIN"/>
    <property type="match status" value="1"/>
</dbReference>
<feature type="region of interest" description="Disordered" evidence="1">
    <location>
        <begin position="22"/>
        <end position="43"/>
    </location>
</feature>
<comment type="caution">
    <text evidence="2">The sequence shown here is derived from an EMBL/GenBank/DDBJ whole genome shotgun (WGS) entry which is preliminary data.</text>
</comment>
<dbReference type="Proteomes" id="UP000557739">
    <property type="component" value="Unassembled WGS sequence"/>
</dbReference>
<proteinExistence type="predicted"/>
<sequence>MTTFRSKALPLATLALLAGCGGEPEKAAAPEPKPTPVASATSAASPEARLAAAVKAAFPSEVAVEDKDGQRYTFSDHRLIDAPFGVVLASEGRAENFGHVTAGRIDLAYLTPSGSGFTVAKRFPAAVVQGSFGQMSDWTVRNDLADVPVIAASGGFTGQGYTCGSTALTELRPDGPVEVADVKTVYSDDGAVEGPAVKSFEGKLTNVTPNGFDVAFTGTRSFTEHYARSGGKFVRQGPAQLPAC</sequence>
<keyword evidence="3" id="KW-1185">Reference proteome</keyword>
<evidence type="ECO:0000313" key="3">
    <source>
        <dbReference type="Proteomes" id="UP000557739"/>
    </source>
</evidence>
<evidence type="ECO:0008006" key="4">
    <source>
        <dbReference type="Google" id="ProtNLM"/>
    </source>
</evidence>
<evidence type="ECO:0000256" key="1">
    <source>
        <dbReference type="SAM" id="MobiDB-lite"/>
    </source>
</evidence>
<gene>
    <name evidence="2" type="ORF">FHR19_000493</name>
</gene>
<dbReference type="RefSeq" id="WP_184023849.1">
    <property type="nucleotide sequence ID" value="NZ_JACIJJ010000001.1"/>
</dbReference>
<protein>
    <recommendedName>
        <fullName evidence="4">Lipoprotein</fullName>
    </recommendedName>
</protein>
<name>A0A7W9EGI7_9SPHN</name>
<evidence type="ECO:0000313" key="2">
    <source>
        <dbReference type="EMBL" id="MBB5697168.1"/>
    </source>
</evidence>